<dbReference type="Gene3D" id="3.60.40.10">
    <property type="entry name" value="PPM-type phosphatase domain"/>
    <property type="match status" value="1"/>
</dbReference>
<evidence type="ECO:0000313" key="4">
    <source>
        <dbReference type="EMBL" id="MBE3638243.1"/>
    </source>
</evidence>
<dbReference type="InterPro" id="IPR036457">
    <property type="entry name" value="PPM-type-like_dom_sf"/>
</dbReference>
<dbReference type="Proteomes" id="UP000609121">
    <property type="component" value="Unassembled WGS sequence"/>
</dbReference>
<dbReference type="AlphaFoldDB" id="A0A8J6YYS3"/>
<sequence>MESSLDSGTDPPPGDILAAGLSEVLIVDDSRMQRRILSATLRRMGYRVTEAGSGEEALDLCRGHAFDLVLSDWMMPGMDGPEFCARFRDLEPEGYGYFILLTSKSERDDIAKGLEVGADDFITKPVNAVELRARLTAGQRIVAMQRQLSQKNRQLSLAFQRIRTLYDAIEADLAEGKRLQQSLIRDRHRDFGQAEMSLLLRSAGHVGGDLVGWFPVAPGRIGLYAIDVSGHGITSALLTARLAGYLSSTSRDQNVALDRLADGSYRPLPPPLAVRRLNDLMFQDIETEHYFTLCLAIVDLETGEVEMTQAGHPHPAVQRADGRIEFFGAGDLPVGLLPQSEYDGFRFRLHPGDRLLMASDGVTECPAGPGRSEMIGEDGLANILSRNRGLAGPRLLEAMVWDLSQFYGAEDLPDDVSAVLLEYRGPTRAPPLA</sequence>
<dbReference type="InterPro" id="IPR001932">
    <property type="entry name" value="PPM-type_phosphatase-like_dom"/>
</dbReference>
<dbReference type="InterPro" id="IPR052016">
    <property type="entry name" value="Bact_Sigma-Reg"/>
</dbReference>
<evidence type="ECO:0000256" key="2">
    <source>
        <dbReference type="PROSITE-ProRule" id="PRU00169"/>
    </source>
</evidence>
<dbReference type="CDD" id="cd17574">
    <property type="entry name" value="REC_OmpR"/>
    <property type="match status" value="1"/>
</dbReference>
<dbReference type="SUPFAM" id="SSF52172">
    <property type="entry name" value="CheY-like"/>
    <property type="match status" value="1"/>
</dbReference>
<dbReference type="Pfam" id="PF07228">
    <property type="entry name" value="SpoIIE"/>
    <property type="match status" value="1"/>
</dbReference>
<protein>
    <submittedName>
        <fullName evidence="4">SpoIIE family protein phosphatase</fullName>
    </submittedName>
</protein>
<dbReference type="GO" id="GO:0016791">
    <property type="term" value="F:phosphatase activity"/>
    <property type="evidence" value="ECO:0007669"/>
    <property type="project" value="TreeGrafter"/>
</dbReference>
<proteinExistence type="predicted"/>
<evidence type="ECO:0000259" key="3">
    <source>
        <dbReference type="PROSITE" id="PS50110"/>
    </source>
</evidence>
<dbReference type="InterPro" id="IPR011006">
    <property type="entry name" value="CheY-like_superfamily"/>
</dbReference>
<name>A0A8J6YYS3_9RHOB</name>
<dbReference type="Gene3D" id="3.40.50.2300">
    <property type="match status" value="1"/>
</dbReference>
<dbReference type="RefSeq" id="WP_193181677.1">
    <property type="nucleotide sequence ID" value="NZ_JACVXA010000020.1"/>
</dbReference>
<keyword evidence="2" id="KW-0597">Phosphoprotein</keyword>
<dbReference type="PANTHER" id="PTHR43156">
    <property type="entry name" value="STAGE II SPORULATION PROTEIN E-RELATED"/>
    <property type="match status" value="1"/>
</dbReference>
<evidence type="ECO:0000256" key="1">
    <source>
        <dbReference type="ARBA" id="ARBA00022801"/>
    </source>
</evidence>
<dbReference type="EMBL" id="JACVXA010000020">
    <property type="protein sequence ID" value="MBE3638243.1"/>
    <property type="molecule type" value="Genomic_DNA"/>
</dbReference>
<dbReference type="PANTHER" id="PTHR43156:SF2">
    <property type="entry name" value="STAGE II SPORULATION PROTEIN E"/>
    <property type="match status" value="1"/>
</dbReference>
<dbReference type="SMART" id="SM00331">
    <property type="entry name" value="PP2C_SIG"/>
    <property type="match status" value="1"/>
</dbReference>
<dbReference type="InterPro" id="IPR001789">
    <property type="entry name" value="Sig_transdc_resp-reg_receiver"/>
</dbReference>
<dbReference type="SUPFAM" id="SSF81606">
    <property type="entry name" value="PP2C-like"/>
    <property type="match status" value="1"/>
</dbReference>
<organism evidence="4 5">
    <name type="scientific">Mangrovicoccus algicola</name>
    <dbReference type="NCBI Taxonomy" id="2771008"/>
    <lineage>
        <taxon>Bacteria</taxon>
        <taxon>Pseudomonadati</taxon>
        <taxon>Pseudomonadota</taxon>
        <taxon>Alphaproteobacteria</taxon>
        <taxon>Rhodobacterales</taxon>
        <taxon>Paracoccaceae</taxon>
        <taxon>Mangrovicoccus</taxon>
    </lineage>
</organism>
<keyword evidence="5" id="KW-1185">Reference proteome</keyword>
<dbReference type="PROSITE" id="PS50110">
    <property type="entry name" value="RESPONSE_REGULATORY"/>
    <property type="match status" value="1"/>
</dbReference>
<keyword evidence="1" id="KW-0378">Hydrolase</keyword>
<dbReference type="GO" id="GO:0000160">
    <property type="term" value="P:phosphorelay signal transduction system"/>
    <property type="evidence" value="ECO:0007669"/>
    <property type="project" value="InterPro"/>
</dbReference>
<dbReference type="SMART" id="SM00448">
    <property type="entry name" value="REC"/>
    <property type="match status" value="1"/>
</dbReference>
<evidence type="ECO:0000313" key="5">
    <source>
        <dbReference type="Proteomes" id="UP000609121"/>
    </source>
</evidence>
<accession>A0A8J6YYS3</accession>
<comment type="caution">
    <text evidence="4">The sequence shown here is derived from an EMBL/GenBank/DDBJ whole genome shotgun (WGS) entry which is preliminary data.</text>
</comment>
<feature type="modified residue" description="4-aspartylphosphate" evidence="2">
    <location>
        <position position="72"/>
    </location>
</feature>
<reference evidence="4" key="1">
    <citation type="submission" date="2020-09" db="EMBL/GenBank/DDBJ databases">
        <title>A novel bacterium of genus Mangrovicoccus, isolated from South China Sea.</title>
        <authorList>
            <person name="Huang H."/>
            <person name="Mo K."/>
            <person name="Hu Y."/>
        </authorList>
    </citation>
    <scope>NUCLEOTIDE SEQUENCE</scope>
    <source>
        <strain evidence="4">HB182678</strain>
    </source>
</reference>
<feature type="domain" description="Response regulatory" evidence="3">
    <location>
        <begin position="23"/>
        <end position="139"/>
    </location>
</feature>
<gene>
    <name evidence="4" type="ORF">ICN82_08535</name>
</gene>
<dbReference type="Pfam" id="PF00072">
    <property type="entry name" value="Response_reg"/>
    <property type="match status" value="1"/>
</dbReference>